<dbReference type="RefSeq" id="WP_044618021.1">
    <property type="nucleotide sequence ID" value="NZ_CP007142.1"/>
</dbReference>
<dbReference type="Pfam" id="PF03886">
    <property type="entry name" value="ABC_trans_aux"/>
    <property type="match status" value="1"/>
</dbReference>
<gene>
    <name evidence="2" type="ORF">YC6258_03825</name>
</gene>
<dbReference type="PROSITE" id="PS51257">
    <property type="entry name" value="PROKAR_LIPOPROTEIN"/>
    <property type="match status" value="1"/>
</dbReference>
<dbReference type="AlphaFoldDB" id="A0A0C5VNH4"/>
<proteinExistence type="predicted"/>
<evidence type="ECO:0000259" key="1">
    <source>
        <dbReference type="Pfam" id="PF03886"/>
    </source>
</evidence>
<dbReference type="HOGENOM" id="CLU_096001_0_1_6"/>
<dbReference type="STRING" id="1445510.YC6258_03825"/>
<dbReference type="KEGG" id="gsn:YC6258_03825"/>
<dbReference type="EMBL" id="CP007142">
    <property type="protein sequence ID" value="AJQ95861.1"/>
    <property type="molecule type" value="Genomic_DNA"/>
</dbReference>
<protein>
    <recommendedName>
        <fullName evidence="1">ABC-type transport auxiliary lipoprotein component domain-containing protein</fullName>
    </recommendedName>
</protein>
<dbReference type="OrthoDB" id="5949767at2"/>
<dbReference type="SUPFAM" id="SSF159594">
    <property type="entry name" value="XCC0632-like"/>
    <property type="match status" value="1"/>
</dbReference>
<name>A0A0C5VNH4_9GAMM</name>
<dbReference type="Proteomes" id="UP000032266">
    <property type="component" value="Chromosome"/>
</dbReference>
<evidence type="ECO:0000313" key="3">
    <source>
        <dbReference type="Proteomes" id="UP000032266"/>
    </source>
</evidence>
<dbReference type="Gene3D" id="3.40.50.10610">
    <property type="entry name" value="ABC-type transport auxiliary lipoprotein component"/>
    <property type="match status" value="1"/>
</dbReference>
<organism evidence="2 3">
    <name type="scientific">Gynuella sunshinyii YC6258</name>
    <dbReference type="NCBI Taxonomy" id="1445510"/>
    <lineage>
        <taxon>Bacteria</taxon>
        <taxon>Pseudomonadati</taxon>
        <taxon>Pseudomonadota</taxon>
        <taxon>Gammaproteobacteria</taxon>
        <taxon>Oceanospirillales</taxon>
        <taxon>Saccharospirillaceae</taxon>
        <taxon>Gynuella</taxon>
    </lineage>
</organism>
<evidence type="ECO:0000313" key="2">
    <source>
        <dbReference type="EMBL" id="AJQ95861.1"/>
    </source>
</evidence>
<sequence length="202" mass="22165">MEKAFFGVLLIAVALMSSCVSAPIHYYTLMSAKPQTQLHSAVVPFVIEVLPVYVPDALDRPQFVVRNGSNGVLLLDNQQWSSNLGEELTESLSDQLSAYWQVPSSRGLADTASKRLLRVNIEVRRLDIWPDEKVVLIADWTVGFKDTSSIRLTCRSQLNKPLNRGFQAIAIGMQQILADLASDIAGTVDENGLSQCPSAFAS</sequence>
<reference evidence="2 3" key="1">
    <citation type="submission" date="2014-01" db="EMBL/GenBank/DDBJ databases">
        <title>Full genme sequencing of cellulolytic bacterium Gynuella sunshinyii YC6258T gen. nov., sp. nov.</title>
        <authorList>
            <person name="Khan H."/>
            <person name="Chung E.J."/>
            <person name="Chung Y.R."/>
        </authorList>
    </citation>
    <scope>NUCLEOTIDE SEQUENCE [LARGE SCALE GENOMIC DNA]</scope>
    <source>
        <strain evidence="2 3">YC6258</strain>
    </source>
</reference>
<accession>A0A0C5VNH4</accession>
<feature type="domain" description="ABC-type transport auxiliary lipoprotein component" evidence="1">
    <location>
        <begin position="27"/>
        <end position="185"/>
    </location>
</feature>
<dbReference type="InterPro" id="IPR005586">
    <property type="entry name" value="ABC_trans_aux"/>
</dbReference>
<keyword evidence="3" id="KW-1185">Reference proteome</keyword>